<feature type="compositionally biased region" description="Acidic residues" evidence="1">
    <location>
        <begin position="108"/>
        <end position="119"/>
    </location>
</feature>
<accession>A0A1I0MWF7</accession>
<sequence length="134" mass="13896">MSDRQPPTFVRRTVLAGAATGLLGGIAGCLSASPEGSPDLVLINHNENPVTATVSVTNSNGETLTSTELEVPVVERNTEPNASIDDVFESDGQYTVSVDVTDGPSATEELDVTGTDDDSDSHSIELDGGEITFS</sequence>
<dbReference type="STRING" id="355548.SAMN04487945_0430"/>
<feature type="region of interest" description="Disordered" evidence="1">
    <location>
        <begin position="98"/>
        <end position="134"/>
    </location>
</feature>
<evidence type="ECO:0000256" key="1">
    <source>
        <dbReference type="SAM" id="MobiDB-lite"/>
    </source>
</evidence>
<dbReference type="AlphaFoldDB" id="A0A1I0MWF7"/>
<organism evidence="2 3">
    <name type="scientific">Halobacterium jilantaiense</name>
    <dbReference type="NCBI Taxonomy" id="355548"/>
    <lineage>
        <taxon>Archaea</taxon>
        <taxon>Methanobacteriati</taxon>
        <taxon>Methanobacteriota</taxon>
        <taxon>Stenosarchaea group</taxon>
        <taxon>Halobacteria</taxon>
        <taxon>Halobacteriales</taxon>
        <taxon>Halobacteriaceae</taxon>
        <taxon>Halobacterium</taxon>
    </lineage>
</organism>
<reference evidence="2 3" key="1">
    <citation type="submission" date="2016-10" db="EMBL/GenBank/DDBJ databases">
        <authorList>
            <person name="de Groot N.N."/>
        </authorList>
    </citation>
    <scope>NUCLEOTIDE SEQUENCE [LARGE SCALE GENOMIC DNA]</scope>
    <source>
        <strain evidence="2 3">CGMCC 1.5337</strain>
    </source>
</reference>
<evidence type="ECO:0000313" key="3">
    <source>
        <dbReference type="Proteomes" id="UP000198518"/>
    </source>
</evidence>
<dbReference type="OrthoDB" id="350693at2157"/>
<dbReference type="Proteomes" id="UP000198518">
    <property type="component" value="Unassembled WGS sequence"/>
</dbReference>
<dbReference type="EMBL" id="FOJA01000001">
    <property type="protein sequence ID" value="SEV93127.1"/>
    <property type="molecule type" value="Genomic_DNA"/>
</dbReference>
<proteinExistence type="predicted"/>
<gene>
    <name evidence="2" type="ORF">SAMN04487945_0430</name>
</gene>
<dbReference type="RefSeq" id="WP_218138583.1">
    <property type="nucleotide sequence ID" value="NZ_FOJA01000001.1"/>
</dbReference>
<name>A0A1I0MWF7_9EURY</name>
<protein>
    <submittedName>
        <fullName evidence="2">Uncharacterized protein</fullName>
    </submittedName>
</protein>
<keyword evidence="3" id="KW-1185">Reference proteome</keyword>
<dbReference type="PROSITE" id="PS51257">
    <property type="entry name" value="PROKAR_LIPOPROTEIN"/>
    <property type="match status" value="1"/>
</dbReference>
<evidence type="ECO:0000313" key="2">
    <source>
        <dbReference type="EMBL" id="SEV93127.1"/>
    </source>
</evidence>